<keyword evidence="2" id="KW-1185">Reference proteome</keyword>
<dbReference type="EMBL" id="MG793454">
    <property type="protein sequence ID" value="AUV61996.1"/>
    <property type="molecule type" value="Genomic_DNA"/>
</dbReference>
<protein>
    <submittedName>
        <fullName evidence="1">Uncharacterized protein</fullName>
    </submittedName>
</protein>
<name>A0A2K9VI09_9CAUD</name>
<gene>
    <name evidence="1" type="ORF">JX_gp37</name>
</gene>
<accession>A0A2K9VI09</accession>
<dbReference type="Proteomes" id="UP000240744">
    <property type="component" value="Segment"/>
</dbReference>
<proteinExistence type="predicted"/>
<sequence length="97" mass="11232">MRYPQPPVPDDFDVQAIANFRVEDGAVIFQWHGEDFVVVATEVKYDDGRDETLRRYGRSSAYPPEVTSFTFDVRKVYRPKPKPKRTVARSLGLRKPT</sequence>
<evidence type="ECO:0000313" key="2">
    <source>
        <dbReference type="Proteomes" id="UP000240744"/>
    </source>
</evidence>
<evidence type="ECO:0000313" key="1">
    <source>
        <dbReference type="EMBL" id="AUV61996.1"/>
    </source>
</evidence>
<reference evidence="1" key="1">
    <citation type="submission" date="2018-04" db="EMBL/GenBank/DDBJ databases">
        <title>Biology of a Novel Mycobacteriophage, SWU2, Isolated from Chinese Soil.</title>
        <authorList>
            <person name="Li C."/>
            <person name="Gu Y."/>
        </authorList>
    </citation>
    <scope>NUCLEOTIDE SEQUENCE</scope>
</reference>
<organism evidence="1 2">
    <name type="scientific">Mycobacterium phage SWU2</name>
    <dbReference type="NCBI Taxonomy" id="2077150"/>
    <lineage>
        <taxon>Viruses</taxon>
        <taxon>Duplodnaviria</taxon>
        <taxon>Heunggongvirae</taxon>
        <taxon>Uroviricota</taxon>
        <taxon>Caudoviricetes</taxon>
        <taxon>Timshelvirus</taxon>
        <taxon>Timshelvirus SWU2</taxon>
    </lineage>
</organism>